<dbReference type="AlphaFoldDB" id="A0A931GMU1"/>
<dbReference type="Pfam" id="PF13561">
    <property type="entry name" value="adh_short_C2"/>
    <property type="match status" value="1"/>
</dbReference>
<protein>
    <submittedName>
        <fullName evidence="3">NAD(P)-dependent dehydrogenase (Short-subunit alcohol dehydrogenase family)</fullName>
    </submittedName>
</protein>
<comment type="caution">
    <text evidence="3">The sequence shown here is derived from an EMBL/GenBank/DDBJ whole genome shotgun (WGS) entry which is preliminary data.</text>
</comment>
<dbReference type="InterPro" id="IPR002347">
    <property type="entry name" value="SDR_fam"/>
</dbReference>
<dbReference type="GO" id="GO:0030497">
    <property type="term" value="P:fatty acid elongation"/>
    <property type="evidence" value="ECO:0007669"/>
    <property type="project" value="TreeGrafter"/>
</dbReference>
<dbReference type="Proteomes" id="UP000614047">
    <property type="component" value="Unassembled WGS sequence"/>
</dbReference>
<evidence type="ECO:0000256" key="2">
    <source>
        <dbReference type="ARBA" id="ARBA00023002"/>
    </source>
</evidence>
<keyword evidence="2" id="KW-0560">Oxidoreductase</keyword>
<dbReference type="PRINTS" id="PR00081">
    <property type="entry name" value="GDHRDH"/>
</dbReference>
<dbReference type="PROSITE" id="PS00061">
    <property type="entry name" value="ADH_SHORT"/>
    <property type="match status" value="1"/>
</dbReference>
<dbReference type="GO" id="GO:0016616">
    <property type="term" value="F:oxidoreductase activity, acting on the CH-OH group of donors, NAD or NADP as acceptor"/>
    <property type="evidence" value="ECO:0007669"/>
    <property type="project" value="TreeGrafter"/>
</dbReference>
<keyword evidence="4" id="KW-1185">Reference proteome</keyword>
<reference evidence="3" key="1">
    <citation type="submission" date="2020-11" db="EMBL/GenBank/DDBJ databases">
        <title>Sequencing the genomes of 1000 actinobacteria strains.</title>
        <authorList>
            <person name="Klenk H.-P."/>
        </authorList>
    </citation>
    <scope>NUCLEOTIDE SEQUENCE</scope>
    <source>
        <strain evidence="3">DSM 43175</strain>
    </source>
</reference>
<sequence length="260" mass="26598">MSTPARPSGLPVAIVTGGSRGIGRAVVERLCRDGHAVVFTHSSSDAEAARVESDVRAAGHQVWAERLDVTGDDAPGRLFDLAEARGRVTALVNNAGVTGPLGPLTGLPDADLRRIVDVNLTAPARLCREAARRWADGGGTDGGGTVRRAIVNVSSVAARTGSPHEYVVYAATKAAVETLTLGLARELGTAGILVNAVSPGTTDTTIHARAGEPGRARRVAASVPLRRPADPAEIAAAVSWLLSPDASYVTGTVLNVAGGL</sequence>
<evidence type="ECO:0000313" key="3">
    <source>
        <dbReference type="EMBL" id="MBG6093618.1"/>
    </source>
</evidence>
<gene>
    <name evidence="3" type="ORF">IW256_007731</name>
</gene>
<dbReference type="PRINTS" id="PR00080">
    <property type="entry name" value="SDRFAMILY"/>
</dbReference>
<dbReference type="CDD" id="cd05233">
    <property type="entry name" value="SDR_c"/>
    <property type="match status" value="1"/>
</dbReference>
<dbReference type="EMBL" id="JADOUA010000001">
    <property type="protein sequence ID" value="MBG6093618.1"/>
    <property type="molecule type" value="Genomic_DNA"/>
</dbReference>
<dbReference type="SUPFAM" id="SSF51735">
    <property type="entry name" value="NAD(P)-binding Rossmann-fold domains"/>
    <property type="match status" value="1"/>
</dbReference>
<dbReference type="InterPro" id="IPR036291">
    <property type="entry name" value="NAD(P)-bd_dom_sf"/>
</dbReference>
<dbReference type="InterPro" id="IPR020904">
    <property type="entry name" value="Sc_DH/Rdtase_CS"/>
</dbReference>
<evidence type="ECO:0000256" key="1">
    <source>
        <dbReference type="ARBA" id="ARBA00006484"/>
    </source>
</evidence>
<dbReference type="PANTHER" id="PTHR42760">
    <property type="entry name" value="SHORT-CHAIN DEHYDROGENASES/REDUCTASES FAMILY MEMBER"/>
    <property type="match status" value="1"/>
</dbReference>
<dbReference type="Gene3D" id="3.40.50.720">
    <property type="entry name" value="NAD(P)-binding Rossmann-like Domain"/>
    <property type="match status" value="1"/>
</dbReference>
<comment type="similarity">
    <text evidence="1">Belongs to the short-chain dehydrogenases/reductases (SDR) family.</text>
</comment>
<dbReference type="RefSeq" id="WP_197015659.1">
    <property type="nucleotide sequence ID" value="NZ_BAABES010000003.1"/>
</dbReference>
<accession>A0A931GMU1</accession>
<organism evidence="3 4">
    <name type="scientific">Actinomadura viridis</name>
    <dbReference type="NCBI Taxonomy" id="58110"/>
    <lineage>
        <taxon>Bacteria</taxon>
        <taxon>Bacillati</taxon>
        <taxon>Actinomycetota</taxon>
        <taxon>Actinomycetes</taxon>
        <taxon>Streptosporangiales</taxon>
        <taxon>Thermomonosporaceae</taxon>
        <taxon>Actinomadura</taxon>
    </lineage>
</organism>
<evidence type="ECO:0000313" key="4">
    <source>
        <dbReference type="Proteomes" id="UP000614047"/>
    </source>
</evidence>
<dbReference type="PANTHER" id="PTHR42760:SF40">
    <property type="entry name" value="3-OXOACYL-[ACYL-CARRIER-PROTEIN] REDUCTASE, CHLOROPLASTIC"/>
    <property type="match status" value="1"/>
</dbReference>
<proteinExistence type="inferred from homology"/>
<name>A0A931GMU1_9ACTN</name>
<dbReference type="FunFam" id="3.40.50.720:FF:000084">
    <property type="entry name" value="Short-chain dehydrogenase reductase"/>
    <property type="match status" value="1"/>
</dbReference>